<dbReference type="RefSeq" id="WP_130458283.1">
    <property type="nucleotide sequence ID" value="NZ_SHKM01000001.1"/>
</dbReference>
<name>A0ABY0IUH6_9RHOO</name>
<proteinExistence type="inferred from homology"/>
<evidence type="ECO:0000313" key="7">
    <source>
        <dbReference type="EMBL" id="RZT89549.1"/>
    </source>
</evidence>
<dbReference type="InterPro" id="IPR006214">
    <property type="entry name" value="Bax_inhibitor_1-related"/>
</dbReference>
<keyword evidence="2" id="KW-1003">Cell membrane</keyword>
<evidence type="ECO:0000256" key="1">
    <source>
        <dbReference type="ARBA" id="ARBA00004651"/>
    </source>
</evidence>
<feature type="transmembrane region" description="Helical" evidence="6">
    <location>
        <begin position="146"/>
        <end position="164"/>
    </location>
</feature>
<feature type="transmembrane region" description="Helical" evidence="6">
    <location>
        <begin position="170"/>
        <end position="187"/>
    </location>
</feature>
<keyword evidence="7" id="KW-0645">Protease</keyword>
<reference evidence="7 8" key="1">
    <citation type="submission" date="2019-02" db="EMBL/GenBank/DDBJ databases">
        <title>Genomic Encyclopedia of Type Strains, Phase IV (KMG-IV): sequencing the most valuable type-strain genomes for metagenomic binning, comparative biology and taxonomic classification.</title>
        <authorList>
            <person name="Goeker M."/>
        </authorList>
    </citation>
    <scope>NUCLEOTIDE SEQUENCE [LARGE SCALE GENOMIC DNA]</scope>
    <source>
        <strain evidence="7 8">DSM 21223</strain>
    </source>
</reference>
<evidence type="ECO:0000256" key="4">
    <source>
        <dbReference type="ARBA" id="ARBA00022989"/>
    </source>
</evidence>
<gene>
    <name evidence="7" type="ORF">EV678_0339</name>
</gene>
<feature type="transmembrane region" description="Helical" evidence="6">
    <location>
        <begin position="199"/>
        <end position="225"/>
    </location>
</feature>
<protein>
    <submittedName>
        <fullName evidence="7">Modulator of FtsH protease</fullName>
    </submittedName>
</protein>
<evidence type="ECO:0000313" key="8">
    <source>
        <dbReference type="Proteomes" id="UP000292136"/>
    </source>
</evidence>
<keyword evidence="5 6" id="KW-0472">Membrane</keyword>
<dbReference type="CDD" id="cd10433">
    <property type="entry name" value="YccA_like"/>
    <property type="match status" value="1"/>
</dbReference>
<evidence type="ECO:0000256" key="5">
    <source>
        <dbReference type="ARBA" id="ARBA00023136"/>
    </source>
</evidence>
<comment type="similarity">
    <text evidence="6">Belongs to the BI1 family.</text>
</comment>
<comment type="caution">
    <text evidence="7">The sequence shown here is derived from an EMBL/GenBank/DDBJ whole genome shotgun (WGS) entry which is preliminary data.</text>
</comment>
<keyword evidence="3 6" id="KW-0812">Transmembrane</keyword>
<organism evidence="7 8">
    <name type="scientific">Azospira oryzae</name>
    <dbReference type="NCBI Taxonomy" id="146939"/>
    <lineage>
        <taxon>Bacteria</taxon>
        <taxon>Pseudomonadati</taxon>
        <taxon>Pseudomonadota</taxon>
        <taxon>Betaproteobacteria</taxon>
        <taxon>Rhodocyclales</taxon>
        <taxon>Rhodocyclaceae</taxon>
        <taxon>Azospira</taxon>
    </lineage>
</organism>
<feature type="transmembrane region" description="Helical" evidence="6">
    <location>
        <begin position="27"/>
        <end position="51"/>
    </location>
</feature>
<dbReference type="Proteomes" id="UP000292136">
    <property type="component" value="Unassembled WGS sequence"/>
</dbReference>
<comment type="subcellular location">
    <subcellularLocation>
        <location evidence="1">Cell membrane</location>
        <topology evidence="1">Multi-pass membrane protein</topology>
    </subcellularLocation>
</comment>
<dbReference type="Pfam" id="PF01027">
    <property type="entry name" value="Bax1-I"/>
    <property type="match status" value="1"/>
</dbReference>
<evidence type="ECO:0000256" key="3">
    <source>
        <dbReference type="ARBA" id="ARBA00022692"/>
    </source>
</evidence>
<dbReference type="EMBL" id="SHKM01000001">
    <property type="protein sequence ID" value="RZT89549.1"/>
    <property type="molecule type" value="Genomic_DNA"/>
</dbReference>
<dbReference type="PANTHER" id="PTHR23291">
    <property type="entry name" value="BAX INHIBITOR-RELATED"/>
    <property type="match status" value="1"/>
</dbReference>
<dbReference type="GO" id="GO:0008233">
    <property type="term" value="F:peptidase activity"/>
    <property type="evidence" value="ECO:0007669"/>
    <property type="project" value="UniProtKB-KW"/>
</dbReference>
<keyword evidence="4 6" id="KW-1133">Transmembrane helix</keyword>
<keyword evidence="7" id="KW-0378">Hydrolase</keyword>
<keyword evidence="8" id="KW-1185">Reference proteome</keyword>
<evidence type="ECO:0000256" key="2">
    <source>
        <dbReference type="ARBA" id="ARBA00022475"/>
    </source>
</evidence>
<accession>A0ABY0IUH6</accession>
<dbReference type="PANTHER" id="PTHR23291:SF115">
    <property type="entry name" value="MODULATOR OF FTSH PROTEASE YCCA"/>
    <property type="match status" value="1"/>
</dbReference>
<feature type="transmembrane region" description="Helical" evidence="6">
    <location>
        <begin position="81"/>
        <end position="102"/>
    </location>
</feature>
<feature type="transmembrane region" description="Helical" evidence="6">
    <location>
        <begin position="114"/>
        <end position="134"/>
    </location>
</feature>
<dbReference type="GO" id="GO:0006508">
    <property type="term" value="P:proteolysis"/>
    <property type="evidence" value="ECO:0007669"/>
    <property type="project" value="UniProtKB-KW"/>
</dbReference>
<feature type="transmembrane region" description="Helical" evidence="6">
    <location>
        <begin position="57"/>
        <end position="74"/>
    </location>
</feature>
<sequence>MLPQYQMTGAGTQAGLATQNKVLRNTYLLLALSMIPTVIGAMVGVQIGFSFFAGSPMISFLLFLGIAFGFMWGIERTKNSGMGVVLLLGFTFFMGLMLSRILQVALGFSNGGSLIAMAAGGTGAIFFTLATVATVTKKDFSFMGKFLFIGMVVILLAAVANIFFQIPALALTISAAAVMLFSAYILYDISRIVTGGETNYIVATLSVYLDIYNVFVSLLNLLMAFTGERD</sequence>
<evidence type="ECO:0000256" key="6">
    <source>
        <dbReference type="RuleBase" id="RU004379"/>
    </source>
</evidence>